<dbReference type="GO" id="GO:0051991">
    <property type="term" value="F:UDP-N-acetyl-D-glucosamine:N-acetylmuramoyl-L-alanyl-D-glutamyl-meso-2,6-diaminopimelyl-D-alanyl-D-alanine-diphosphoundecaprenol 4-beta-N-acetylglucosaminlytransferase activity"/>
    <property type="evidence" value="ECO:0007669"/>
    <property type="project" value="RHEA"/>
</dbReference>
<keyword evidence="4 10" id="KW-0808">Transferase</keyword>
<dbReference type="Pfam" id="PF03033">
    <property type="entry name" value="Glyco_transf_28"/>
    <property type="match status" value="1"/>
</dbReference>
<dbReference type="NCBIfam" id="TIGR01133">
    <property type="entry name" value="murG"/>
    <property type="match status" value="1"/>
</dbReference>
<reference evidence="13" key="2">
    <citation type="submission" date="2006-05" db="EMBL/GenBank/DDBJ databases">
        <title>Sequencing of the draft genome and assembly of Desulfuromonas acetoxidans DSM 684.</title>
        <authorList>
            <consortium name="US DOE Joint Genome Institute (JGI-PGF)"/>
            <person name="Copeland A."/>
            <person name="Lucas S."/>
            <person name="Lapidus A."/>
            <person name="Barry K."/>
            <person name="Detter J.C."/>
            <person name="Glavina del Rio T."/>
            <person name="Hammon N."/>
            <person name="Israni S."/>
            <person name="Dalin E."/>
            <person name="Tice H."/>
            <person name="Bruce D."/>
            <person name="Pitluck S."/>
            <person name="Richardson P."/>
        </authorList>
    </citation>
    <scope>NUCLEOTIDE SEQUENCE [LARGE SCALE GENOMIC DNA]</scope>
    <source>
        <strain evidence="13">DSM 684</strain>
    </source>
</reference>
<name>Q1JXB5_DESA6</name>
<dbReference type="GO" id="GO:0005975">
    <property type="term" value="P:carbohydrate metabolic process"/>
    <property type="evidence" value="ECO:0007669"/>
    <property type="project" value="InterPro"/>
</dbReference>
<evidence type="ECO:0000256" key="2">
    <source>
        <dbReference type="ARBA" id="ARBA00022618"/>
    </source>
</evidence>
<dbReference type="HAMAP" id="MF_00033">
    <property type="entry name" value="MurG"/>
    <property type="match status" value="1"/>
</dbReference>
<sequence>MNILIAGGGTGGHVFPALAIARRAMELDTANEILFVGTRQGIEARVVEPAGFDIDYVDFSGFAGKSVWQKACVMAKLVSSTREALEILGDFNADVVIGVGGYASLPMLVAAGLKRIPVVLHEQNAWPGLANRLAARWAKRVCISMADVAQHFHGRPVVLTGNPVRQELFSCRAWRGDHPSLLIFGGSQGARAINQAIVEALPLLKRALPELTIVHQTGEAALADMVAAYNDRNFDRVTLLPFIDDMAAAYRDNQLVLCRSGATTVAELAACGRPAVLVPFPQAAADHQTCNARVLAKHDAAVLLPQDQLTPQRLADELISLFQDPQRLADMGRQAKMLAAKGAADLILNECRHVARKRTK</sequence>
<comment type="catalytic activity">
    <reaction evidence="10">
        <text>di-trans,octa-cis-undecaprenyl diphospho-N-acetyl-alpha-D-muramoyl-L-alanyl-D-glutamyl-meso-2,6-diaminopimeloyl-D-alanyl-D-alanine + UDP-N-acetyl-alpha-D-glucosamine = di-trans,octa-cis-undecaprenyl diphospho-[N-acetyl-alpha-D-glucosaminyl-(1-&gt;4)]-N-acetyl-alpha-D-muramoyl-L-alanyl-D-glutamyl-meso-2,6-diaminopimeloyl-D-alanyl-D-alanine + UDP + H(+)</text>
        <dbReference type="Rhea" id="RHEA:31227"/>
        <dbReference type="ChEBI" id="CHEBI:15378"/>
        <dbReference type="ChEBI" id="CHEBI:57705"/>
        <dbReference type="ChEBI" id="CHEBI:58223"/>
        <dbReference type="ChEBI" id="CHEBI:61387"/>
        <dbReference type="ChEBI" id="CHEBI:61388"/>
        <dbReference type="EC" id="2.4.1.227"/>
    </reaction>
</comment>
<evidence type="ECO:0000313" key="14">
    <source>
        <dbReference type="Proteomes" id="UP000005695"/>
    </source>
</evidence>
<keyword evidence="9 10" id="KW-0961">Cell wall biogenesis/degradation</keyword>
<evidence type="ECO:0000256" key="10">
    <source>
        <dbReference type="HAMAP-Rule" id="MF_00033"/>
    </source>
</evidence>
<accession>Q1JXB5</accession>
<evidence type="ECO:0000313" key="13">
    <source>
        <dbReference type="EMBL" id="EAT14877.1"/>
    </source>
</evidence>
<feature type="binding site" evidence="10">
    <location>
        <begin position="10"/>
        <end position="12"/>
    </location>
    <ligand>
        <name>UDP-N-acetyl-alpha-D-glucosamine</name>
        <dbReference type="ChEBI" id="CHEBI:57705"/>
    </ligand>
</feature>
<evidence type="ECO:0000256" key="9">
    <source>
        <dbReference type="ARBA" id="ARBA00023316"/>
    </source>
</evidence>
<dbReference type="OrthoDB" id="9808936at2"/>
<dbReference type="RefSeq" id="WP_006001973.1">
    <property type="nucleotide sequence ID" value="NZ_AAEW02000016.1"/>
</dbReference>
<dbReference type="PANTHER" id="PTHR21015:SF22">
    <property type="entry name" value="GLYCOSYLTRANSFERASE"/>
    <property type="match status" value="1"/>
</dbReference>
<feature type="binding site" evidence="10">
    <location>
        <position position="288"/>
    </location>
    <ligand>
        <name>UDP-N-acetyl-alpha-D-glucosamine</name>
        <dbReference type="ChEBI" id="CHEBI:57705"/>
    </ligand>
</feature>
<comment type="caution">
    <text evidence="13">The sequence shown here is derived from an EMBL/GenBank/DDBJ whole genome shotgun (WGS) entry which is preliminary data.</text>
</comment>
<dbReference type="Gene3D" id="3.40.50.2000">
    <property type="entry name" value="Glycogen Phosphorylase B"/>
    <property type="match status" value="2"/>
</dbReference>
<feature type="binding site" evidence="10">
    <location>
        <position position="187"/>
    </location>
    <ligand>
        <name>UDP-N-acetyl-alpha-D-glucosamine</name>
        <dbReference type="ChEBI" id="CHEBI:57705"/>
    </ligand>
</feature>
<dbReference type="CDD" id="cd03785">
    <property type="entry name" value="GT28_MurG"/>
    <property type="match status" value="1"/>
</dbReference>
<evidence type="ECO:0000256" key="1">
    <source>
        <dbReference type="ARBA" id="ARBA00022475"/>
    </source>
</evidence>
<keyword evidence="7 10" id="KW-0472">Membrane</keyword>
<proteinExistence type="inferred from homology"/>
<evidence type="ECO:0000259" key="11">
    <source>
        <dbReference type="Pfam" id="PF03033"/>
    </source>
</evidence>
<evidence type="ECO:0000256" key="4">
    <source>
        <dbReference type="ARBA" id="ARBA00022679"/>
    </source>
</evidence>
<dbReference type="GO" id="GO:0051301">
    <property type="term" value="P:cell division"/>
    <property type="evidence" value="ECO:0007669"/>
    <property type="project" value="UniProtKB-KW"/>
</dbReference>
<dbReference type="AlphaFoldDB" id="Q1JXB5"/>
<dbReference type="GO" id="GO:0050511">
    <property type="term" value="F:undecaprenyldiphospho-muramoylpentapeptide beta-N-acetylglucosaminyltransferase activity"/>
    <property type="evidence" value="ECO:0007669"/>
    <property type="project" value="UniProtKB-UniRule"/>
</dbReference>
<evidence type="ECO:0000256" key="6">
    <source>
        <dbReference type="ARBA" id="ARBA00022984"/>
    </source>
</evidence>
<comment type="similarity">
    <text evidence="10">Belongs to the glycosyltransferase 28 family. MurG subfamily.</text>
</comment>
<feature type="binding site" evidence="10">
    <location>
        <position position="165"/>
    </location>
    <ligand>
        <name>UDP-N-acetyl-alpha-D-glucosamine</name>
        <dbReference type="ChEBI" id="CHEBI:57705"/>
    </ligand>
</feature>
<dbReference type="InterPro" id="IPR004276">
    <property type="entry name" value="GlycoTrans_28_N"/>
</dbReference>
<dbReference type="UniPathway" id="UPA00219"/>
<comment type="pathway">
    <text evidence="10">Cell wall biogenesis; peptidoglycan biosynthesis.</text>
</comment>
<dbReference type="GO" id="GO:0071555">
    <property type="term" value="P:cell wall organization"/>
    <property type="evidence" value="ECO:0007669"/>
    <property type="project" value="UniProtKB-KW"/>
</dbReference>
<evidence type="ECO:0000256" key="3">
    <source>
        <dbReference type="ARBA" id="ARBA00022676"/>
    </source>
</evidence>
<keyword evidence="8 10" id="KW-0131">Cell cycle</keyword>
<dbReference type="SUPFAM" id="SSF53756">
    <property type="entry name" value="UDP-Glycosyltransferase/glycogen phosphorylase"/>
    <property type="match status" value="1"/>
</dbReference>
<evidence type="ECO:0000256" key="5">
    <source>
        <dbReference type="ARBA" id="ARBA00022960"/>
    </source>
</evidence>
<dbReference type="Pfam" id="PF04101">
    <property type="entry name" value="Glyco_tran_28_C"/>
    <property type="match status" value="1"/>
</dbReference>
<dbReference type="GO" id="GO:0009252">
    <property type="term" value="P:peptidoglycan biosynthetic process"/>
    <property type="evidence" value="ECO:0007669"/>
    <property type="project" value="UniProtKB-UniRule"/>
</dbReference>
<feature type="domain" description="Glycosyltransferase family 28 N-terminal" evidence="11">
    <location>
        <begin position="3"/>
        <end position="142"/>
    </location>
</feature>
<dbReference type="Proteomes" id="UP000005695">
    <property type="component" value="Unassembled WGS sequence"/>
</dbReference>
<protein>
    <recommendedName>
        <fullName evidence="10">UDP-N-acetylglucosamine--N-acetylmuramyl-(pentapeptide) pyrophosphoryl-undecaprenol N-acetylglucosamine transferase</fullName>
        <ecNumber evidence="10">2.4.1.227</ecNumber>
    </recommendedName>
    <alternativeName>
        <fullName evidence="10">Undecaprenyl-PP-MurNAc-pentapeptide-UDPGlcNAc GlcNAc transferase</fullName>
    </alternativeName>
</protein>
<dbReference type="EMBL" id="AAEW02000016">
    <property type="protein sequence ID" value="EAT14877.1"/>
    <property type="molecule type" value="Genomic_DNA"/>
</dbReference>
<dbReference type="GO" id="GO:0005886">
    <property type="term" value="C:plasma membrane"/>
    <property type="evidence" value="ECO:0007669"/>
    <property type="project" value="UniProtKB-SubCell"/>
</dbReference>
<evidence type="ECO:0000259" key="12">
    <source>
        <dbReference type="Pfam" id="PF04101"/>
    </source>
</evidence>
<dbReference type="InterPro" id="IPR007235">
    <property type="entry name" value="Glyco_trans_28_C"/>
</dbReference>
<comment type="subcellular location">
    <subcellularLocation>
        <location evidence="10">Cell membrane</location>
        <topology evidence="10">Peripheral membrane protein</topology>
        <orientation evidence="10">Cytoplasmic side</orientation>
    </subcellularLocation>
</comment>
<comment type="caution">
    <text evidence="10">Lacks conserved residue(s) required for the propagation of feature annotation.</text>
</comment>
<dbReference type="InterPro" id="IPR006009">
    <property type="entry name" value="GlcNAc_MurG"/>
</dbReference>
<dbReference type="EC" id="2.4.1.227" evidence="10"/>
<keyword evidence="5 10" id="KW-0133">Cell shape</keyword>
<keyword evidence="1 10" id="KW-1003">Cell membrane</keyword>
<evidence type="ECO:0000256" key="7">
    <source>
        <dbReference type="ARBA" id="ARBA00023136"/>
    </source>
</evidence>
<dbReference type="PANTHER" id="PTHR21015">
    <property type="entry name" value="UDP-N-ACETYLGLUCOSAMINE--N-ACETYLMURAMYL-(PENTAPEPTIDE) PYROPHOSPHORYL-UNDECAPRENOL N-ACETYLGLUCOSAMINE TRANSFERASE 1"/>
    <property type="match status" value="1"/>
</dbReference>
<keyword evidence="3 10" id="KW-0328">Glycosyltransferase</keyword>
<dbReference type="GO" id="GO:0008360">
    <property type="term" value="P:regulation of cell shape"/>
    <property type="evidence" value="ECO:0007669"/>
    <property type="project" value="UniProtKB-KW"/>
</dbReference>
<feature type="domain" description="Glycosyl transferase family 28 C-terminal" evidence="12">
    <location>
        <begin position="181"/>
        <end position="345"/>
    </location>
</feature>
<keyword evidence="2 10" id="KW-0132">Cell division</keyword>
<keyword evidence="14" id="KW-1185">Reference proteome</keyword>
<reference evidence="13" key="1">
    <citation type="submission" date="2006-05" db="EMBL/GenBank/DDBJ databases">
        <title>Annotation of the draft genome assembly of Desulfuromonas acetoxidans DSM 684.</title>
        <authorList>
            <consortium name="US DOE Joint Genome Institute (JGI-ORNL)"/>
            <person name="Larimer F."/>
            <person name="Land M."/>
            <person name="Hauser L."/>
        </authorList>
    </citation>
    <scope>NUCLEOTIDE SEQUENCE [LARGE SCALE GENOMIC DNA]</scope>
    <source>
        <strain evidence="13">DSM 684</strain>
    </source>
</reference>
<organism evidence="13 14">
    <name type="scientific">Desulfuromonas acetoxidans (strain DSM 684 / 11070)</name>
    <dbReference type="NCBI Taxonomy" id="281689"/>
    <lineage>
        <taxon>Bacteria</taxon>
        <taxon>Pseudomonadati</taxon>
        <taxon>Thermodesulfobacteriota</taxon>
        <taxon>Desulfuromonadia</taxon>
        <taxon>Desulfuromonadales</taxon>
        <taxon>Desulfuromonadaceae</taxon>
        <taxon>Desulfuromonas</taxon>
    </lineage>
</organism>
<comment type="function">
    <text evidence="10">Cell wall formation. Catalyzes the transfer of a GlcNAc subunit on undecaprenyl-pyrophosphoryl-MurNAc-pentapeptide (lipid intermediate I) to form undecaprenyl-pyrophosphoryl-MurNAc-(pentapeptide)GlcNAc (lipid intermediate II).</text>
</comment>
<evidence type="ECO:0000256" key="8">
    <source>
        <dbReference type="ARBA" id="ARBA00023306"/>
    </source>
</evidence>
<keyword evidence="6 10" id="KW-0573">Peptidoglycan synthesis</keyword>
<gene>
    <name evidence="10" type="primary">murG</name>
    <name evidence="13" type="ORF">Dace_0886</name>
</gene>
<feature type="binding site" evidence="10">
    <location>
        <position position="124"/>
    </location>
    <ligand>
        <name>UDP-N-acetyl-alpha-D-glucosamine</name>
        <dbReference type="ChEBI" id="CHEBI:57705"/>
    </ligand>
</feature>
<feature type="binding site" evidence="10">
    <location>
        <position position="243"/>
    </location>
    <ligand>
        <name>UDP-N-acetyl-alpha-D-glucosamine</name>
        <dbReference type="ChEBI" id="CHEBI:57705"/>
    </ligand>
</feature>